<sequence length="144" mass="15813">MKKSKHPVEETIPIQPKTPNTLGSSGNYLEDFTPMQQIGTNNPTQTARVTSTRDPSVPSGSSSQNNDDDPKTINQNDDEALKDYRNRFGGESSKIPNLDLATANQTLKAGSKRKDITDFVPDFSSDIQQEADLEVQQLEGTNDT</sequence>
<proteinExistence type="predicted"/>
<dbReference type="EMBL" id="CM042046">
    <property type="protein sequence ID" value="KAI3676132.1"/>
    <property type="molecule type" value="Genomic_DNA"/>
</dbReference>
<dbReference type="Proteomes" id="UP001056120">
    <property type="component" value="Linkage Group LG29"/>
</dbReference>
<keyword evidence="2" id="KW-1185">Reference proteome</keyword>
<reference evidence="1 2" key="2">
    <citation type="journal article" date="2022" name="Mol. Ecol. Resour.">
        <title>The genomes of chicory, endive, great burdock and yacon provide insights into Asteraceae paleo-polyploidization history and plant inulin production.</title>
        <authorList>
            <person name="Fan W."/>
            <person name="Wang S."/>
            <person name="Wang H."/>
            <person name="Wang A."/>
            <person name="Jiang F."/>
            <person name="Liu H."/>
            <person name="Zhao H."/>
            <person name="Xu D."/>
            <person name="Zhang Y."/>
        </authorList>
    </citation>
    <scope>NUCLEOTIDE SEQUENCE [LARGE SCALE GENOMIC DNA]</scope>
    <source>
        <strain evidence="2">cv. Yunnan</strain>
        <tissue evidence="1">Leaves</tissue>
    </source>
</reference>
<reference evidence="2" key="1">
    <citation type="journal article" date="2022" name="Mol. Ecol. Resour.">
        <title>The genomes of chicory, endive, great burdock and yacon provide insights into Asteraceae palaeo-polyploidization history and plant inulin production.</title>
        <authorList>
            <person name="Fan W."/>
            <person name="Wang S."/>
            <person name="Wang H."/>
            <person name="Wang A."/>
            <person name="Jiang F."/>
            <person name="Liu H."/>
            <person name="Zhao H."/>
            <person name="Xu D."/>
            <person name="Zhang Y."/>
        </authorList>
    </citation>
    <scope>NUCLEOTIDE SEQUENCE [LARGE SCALE GENOMIC DNA]</scope>
    <source>
        <strain evidence="2">cv. Yunnan</strain>
    </source>
</reference>
<gene>
    <name evidence="1" type="ORF">L1987_85732</name>
</gene>
<name>A0ACB8XY53_9ASTR</name>
<accession>A0ACB8XY53</accession>
<organism evidence="1 2">
    <name type="scientific">Smallanthus sonchifolius</name>
    <dbReference type="NCBI Taxonomy" id="185202"/>
    <lineage>
        <taxon>Eukaryota</taxon>
        <taxon>Viridiplantae</taxon>
        <taxon>Streptophyta</taxon>
        <taxon>Embryophyta</taxon>
        <taxon>Tracheophyta</taxon>
        <taxon>Spermatophyta</taxon>
        <taxon>Magnoliopsida</taxon>
        <taxon>eudicotyledons</taxon>
        <taxon>Gunneridae</taxon>
        <taxon>Pentapetalae</taxon>
        <taxon>asterids</taxon>
        <taxon>campanulids</taxon>
        <taxon>Asterales</taxon>
        <taxon>Asteraceae</taxon>
        <taxon>Asteroideae</taxon>
        <taxon>Heliantheae alliance</taxon>
        <taxon>Millerieae</taxon>
        <taxon>Smallanthus</taxon>
    </lineage>
</organism>
<evidence type="ECO:0000313" key="2">
    <source>
        <dbReference type="Proteomes" id="UP001056120"/>
    </source>
</evidence>
<protein>
    <submittedName>
        <fullName evidence="1">Uncharacterized protein</fullName>
    </submittedName>
</protein>
<comment type="caution">
    <text evidence="1">The sequence shown here is derived from an EMBL/GenBank/DDBJ whole genome shotgun (WGS) entry which is preliminary data.</text>
</comment>
<evidence type="ECO:0000313" key="1">
    <source>
        <dbReference type="EMBL" id="KAI3676132.1"/>
    </source>
</evidence>